<evidence type="ECO:0000313" key="2">
    <source>
        <dbReference type="Proteomes" id="UP000006352"/>
    </source>
</evidence>
<dbReference type="Proteomes" id="UP000006352">
    <property type="component" value="Unassembled WGS sequence"/>
</dbReference>
<dbReference type="Pfam" id="PF00106">
    <property type="entry name" value="adh_short"/>
    <property type="match status" value="1"/>
</dbReference>
<name>J4G1X4_9APHY</name>
<dbReference type="OrthoDB" id="9876299at2759"/>
<dbReference type="HOGENOM" id="CLU_010194_9_2_1"/>
<dbReference type="EMBL" id="HE796988">
    <property type="protein sequence ID" value="CCM00548.1"/>
    <property type="molecule type" value="Genomic_DNA"/>
</dbReference>
<dbReference type="PRINTS" id="PR00081">
    <property type="entry name" value="GDHRDH"/>
</dbReference>
<reference evidence="1 2" key="1">
    <citation type="journal article" date="2012" name="Appl. Environ. Microbiol.">
        <title>Short-read sequencing for genomic analysis of the brown rot fungus Fibroporia radiculosa.</title>
        <authorList>
            <person name="Tang J.D."/>
            <person name="Perkins A.D."/>
            <person name="Sonstegard T.S."/>
            <person name="Schroeder S.G."/>
            <person name="Burgess S.C."/>
            <person name="Diehl S.V."/>
        </authorList>
    </citation>
    <scope>NUCLEOTIDE SEQUENCE [LARGE SCALE GENOMIC DNA]</scope>
    <source>
        <strain evidence="1 2">TFFH 294</strain>
    </source>
</reference>
<dbReference type="FunCoup" id="J4G1X4">
    <property type="interactions" value="97"/>
</dbReference>
<dbReference type="PANTHER" id="PTHR45458:SF3">
    <property type="entry name" value="CHAIN DEHYDROGENASE (ATSC), PUTATIVE-RELATED"/>
    <property type="match status" value="1"/>
</dbReference>
<dbReference type="InterPro" id="IPR052184">
    <property type="entry name" value="SDR_enzymes"/>
</dbReference>
<dbReference type="InterPro" id="IPR036291">
    <property type="entry name" value="NAD(P)-bd_dom_sf"/>
</dbReference>
<dbReference type="SUPFAM" id="SSF51735">
    <property type="entry name" value="NAD(P)-binding Rossmann-fold domains"/>
    <property type="match status" value="1"/>
</dbReference>
<evidence type="ECO:0008006" key="3">
    <source>
        <dbReference type="Google" id="ProtNLM"/>
    </source>
</evidence>
<dbReference type="GO" id="GO:0016616">
    <property type="term" value="F:oxidoreductase activity, acting on the CH-OH group of donors, NAD or NADP as acceptor"/>
    <property type="evidence" value="ECO:0007669"/>
    <property type="project" value="TreeGrafter"/>
</dbReference>
<dbReference type="InParanoid" id="J4G1X4"/>
<dbReference type="InterPro" id="IPR002347">
    <property type="entry name" value="SDR_fam"/>
</dbReference>
<dbReference type="GeneID" id="24095459"/>
<protein>
    <recommendedName>
        <fullName evidence="3">NAD(P)-binding protein</fullName>
    </recommendedName>
</protein>
<organism evidence="1 2">
    <name type="scientific">Fibroporia radiculosa</name>
    <dbReference type="NCBI Taxonomy" id="599839"/>
    <lineage>
        <taxon>Eukaryota</taxon>
        <taxon>Fungi</taxon>
        <taxon>Dikarya</taxon>
        <taxon>Basidiomycota</taxon>
        <taxon>Agaricomycotina</taxon>
        <taxon>Agaricomycetes</taxon>
        <taxon>Polyporales</taxon>
        <taxon>Fibroporiaceae</taxon>
        <taxon>Fibroporia</taxon>
    </lineage>
</organism>
<sequence length="267" mass="28816">MPSYAVVGASRGIGLEIAMNPVNVVFALVRDKSNSPHISTLASSHVNVFVVEADAIDHRALTAAAAEAAKVTGGSLDVLIYNAAHMDITYLFHSLTDYDNGDQLDTEITKAFKVNVLGAVHSVNAFLPLLREGATKKVLIMSSEAGDRELTRQIQFSTMGAYGLTKAALDMVMAKYAVQLKKEGFTIFSVSPGPTDTTDTATQTTIAASRPELEELIRQWKEVDPNLDPTLKPVDEIVRKMLKLLASLGPADSGTFRPSEEIRAIQI</sequence>
<gene>
    <name evidence="1" type="ORF">FIBRA_02582</name>
</gene>
<dbReference type="AlphaFoldDB" id="J4G1X4"/>
<dbReference type="PANTHER" id="PTHR45458">
    <property type="entry name" value="SHORT-CHAIN DEHYDROGENASE/REDUCTASE SDR"/>
    <property type="match status" value="1"/>
</dbReference>
<proteinExistence type="predicted"/>
<dbReference type="Gene3D" id="3.40.50.720">
    <property type="entry name" value="NAD(P)-binding Rossmann-like Domain"/>
    <property type="match status" value="1"/>
</dbReference>
<keyword evidence="2" id="KW-1185">Reference proteome</keyword>
<dbReference type="RefSeq" id="XP_012179831.1">
    <property type="nucleotide sequence ID" value="XM_012324441.1"/>
</dbReference>
<accession>J4G1X4</accession>
<evidence type="ECO:0000313" key="1">
    <source>
        <dbReference type="EMBL" id="CCM00548.1"/>
    </source>
</evidence>